<organism evidence="1 2">
    <name type="scientific">Arachis hypogaea</name>
    <name type="common">Peanut</name>
    <dbReference type="NCBI Taxonomy" id="3818"/>
    <lineage>
        <taxon>Eukaryota</taxon>
        <taxon>Viridiplantae</taxon>
        <taxon>Streptophyta</taxon>
        <taxon>Embryophyta</taxon>
        <taxon>Tracheophyta</taxon>
        <taxon>Spermatophyta</taxon>
        <taxon>Magnoliopsida</taxon>
        <taxon>eudicotyledons</taxon>
        <taxon>Gunneridae</taxon>
        <taxon>Pentapetalae</taxon>
        <taxon>rosids</taxon>
        <taxon>fabids</taxon>
        <taxon>Fabales</taxon>
        <taxon>Fabaceae</taxon>
        <taxon>Papilionoideae</taxon>
        <taxon>50 kb inversion clade</taxon>
        <taxon>dalbergioids sensu lato</taxon>
        <taxon>Dalbergieae</taxon>
        <taxon>Pterocarpus clade</taxon>
        <taxon>Arachis</taxon>
    </lineage>
</organism>
<reference evidence="1 2" key="1">
    <citation type="submission" date="2019-01" db="EMBL/GenBank/DDBJ databases">
        <title>Sequencing of cultivated peanut Arachis hypogaea provides insights into genome evolution and oil improvement.</title>
        <authorList>
            <person name="Chen X."/>
        </authorList>
    </citation>
    <scope>NUCLEOTIDE SEQUENCE [LARGE SCALE GENOMIC DNA]</scope>
    <source>
        <strain evidence="2">cv. Fuhuasheng</strain>
        <tissue evidence="1">Leaves</tissue>
    </source>
</reference>
<keyword evidence="2" id="KW-1185">Reference proteome</keyword>
<dbReference type="EMBL" id="SDMP01000002">
    <property type="protein sequence ID" value="RYR73052.1"/>
    <property type="molecule type" value="Genomic_DNA"/>
</dbReference>
<evidence type="ECO:0000313" key="1">
    <source>
        <dbReference type="EMBL" id="RYR73052.1"/>
    </source>
</evidence>
<dbReference type="Proteomes" id="UP000289738">
    <property type="component" value="Chromosome A02"/>
</dbReference>
<comment type="caution">
    <text evidence="1">The sequence shown here is derived from an EMBL/GenBank/DDBJ whole genome shotgun (WGS) entry which is preliminary data.</text>
</comment>
<proteinExistence type="predicted"/>
<dbReference type="PANTHER" id="PTHR47718">
    <property type="entry name" value="OS01G0519700 PROTEIN"/>
    <property type="match status" value="1"/>
</dbReference>
<accession>A0A445EC26</accession>
<protein>
    <recommendedName>
        <fullName evidence="3">Protein FAR1-RELATED SEQUENCE</fullName>
    </recommendedName>
</protein>
<name>A0A445EC26_ARAHY</name>
<evidence type="ECO:0008006" key="3">
    <source>
        <dbReference type="Google" id="ProtNLM"/>
    </source>
</evidence>
<dbReference type="PANTHER" id="PTHR47718:SF13">
    <property type="entry name" value="OS09G0290500 PROTEIN"/>
    <property type="match status" value="1"/>
</dbReference>
<evidence type="ECO:0000313" key="2">
    <source>
        <dbReference type="Proteomes" id="UP000289738"/>
    </source>
</evidence>
<sequence>MFKQHRELSMFVHSTIETNEEARIRPSKTYQSFITAADSYRELSFIEKDVRNYITREVRNVSKQDDAKEFRKAIRRLAYIDSSLPGSPLLGRDEKHTKEREHARIFQQVHHTQHLLESICEIIRQLSSKQRAKNERIRRCRFLHRDIVRNKISNRGSVSACIYPREVQGSSRTIQRKGELHHKISEFHPNFTFNKFFVTYDAVSREVKCQCLLFESRAILCHHSLSFLSFEPVDNMAPKYILECWSKNIKRRHTHIKSIQDEPLLELRSKRFDNLVFRSHNIC</sequence>
<gene>
    <name evidence="1" type="ORF">Ahy_A02g007334</name>
</gene>
<dbReference type="AlphaFoldDB" id="A0A445EC26"/>